<dbReference type="AlphaFoldDB" id="A0A2S9J0M5"/>
<evidence type="ECO:0000256" key="1">
    <source>
        <dbReference type="SAM" id="Phobius"/>
    </source>
</evidence>
<dbReference type="Gene3D" id="2.60.120.1440">
    <property type="match status" value="1"/>
</dbReference>
<dbReference type="Pfam" id="PF16344">
    <property type="entry name" value="FecR_C"/>
    <property type="match status" value="1"/>
</dbReference>
<dbReference type="OrthoDB" id="1452822at2"/>
<dbReference type="GO" id="GO:0016989">
    <property type="term" value="F:sigma factor antagonist activity"/>
    <property type="evidence" value="ECO:0007669"/>
    <property type="project" value="TreeGrafter"/>
</dbReference>
<name>A0A2S9J0M5_9SPHI</name>
<dbReference type="EMBL" id="PVBQ01000015">
    <property type="protein sequence ID" value="PRD46322.1"/>
    <property type="molecule type" value="Genomic_DNA"/>
</dbReference>
<keyword evidence="1" id="KW-0812">Transmembrane</keyword>
<dbReference type="PANTHER" id="PTHR30273">
    <property type="entry name" value="PERIPLASMIC SIGNAL SENSOR AND SIGMA FACTOR ACTIVATOR FECR-RELATED"/>
    <property type="match status" value="1"/>
</dbReference>
<sequence>MSKQTAKRRLFKFLVNRYQQEKVGEREKHLFNAWYDSLDRRINIEAADNVERRSRSWQKIQDAIGEEENLIETERSRFVAFKPWIGRVAALLLATIGFFYWSIQQELEQTQENVSMPAYRIFTTGIGERKVINLPDGSEVTLNARTTLRVDENAYGRSAREVELLTGEAFFDVAKDSSRAFIVQAGRLQTTVLGTSFNIQTYAEMEEQVISVYTGRVQVLRGDSNLGTLEKGQRIRFEKQYANSSTEEFDTRQVYSWTSGKLVLQDAGFAELALAVKNTYGVTLVADNDRIARQQYTLPIRKSVPLGECLEALQSMHHNKIRKEGERVILY</sequence>
<dbReference type="Proteomes" id="UP000239711">
    <property type="component" value="Unassembled WGS sequence"/>
</dbReference>
<evidence type="ECO:0000313" key="5">
    <source>
        <dbReference type="Proteomes" id="UP000239711"/>
    </source>
</evidence>
<comment type="caution">
    <text evidence="4">The sequence shown here is derived from an EMBL/GenBank/DDBJ whole genome shotgun (WGS) entry which is preliminary data.</text>
</comment>
<keyword evidence="1" id="KW-0472">Membrane</keyword>
<reference evidence="4 5" key="1">
    <citation type="submission" date="2018-02" db="EMBL/GenBank/DDBJ databases">
        <title>The draft genome of Sphingobacterium sp. 5JN-11.</title>
        <authorList>
            <person name="Liu L."/>
            <person name="Li L."/>
            <person name="Liang L."/>
            <person name="Zhang X."/>
            <person name="Wang T."/>
        </authorList>
    </citation>
    <scope>NUCLEOTIDE SEQUENCE [LARGE SCALE GENOMIC DNA]</scope>
    <source>
        <strain evidence="4 5">5JN-11</strain>
    </source>
</reference>
<evidence type="ECO:0000313" key="4">
    <source>
        <dbReference type="EMBL" id="PRD46322.1"/>
    </source>
</evidence>
<keyword evidence="5" id="KW-1185">Reference proteome</keyword>
<evidence type="ECO:0000259" key="3">
    <source>
        <dbReference type="Pfam" id="PF16344"/>
    </source>
</evidence>
<proteinExistence type="predicted"/>
<dbReference type="InterPro" id="IPR032508">
    <property type="entry name" value="FecR_C"/>
</dbReference>
<feature type="transmembrane region" description="Helical" evidence="1">
    <location>
        <begin position="84"/>
        <end position="103"/>
    </location>
</feature>
<dbReference type="PIRSF" id="PIRSF018266">
    <property type="entry name" value="FecR"/>
    <property type="match status" value="1"/>
</dbReference>
<dbReference type="RefSeq" id="WP_105718055.1">
    <property type="nucleotide sequence ID" value="NZ_PVBQ01000015.1"/>
</dbReference>
<keyword evidence="1" id="KW-1133">Transmembrane helix</keyword>
<dbReference type="Pfam" id="PF04773">
    <property type="entry name" value="FecR"/>
    <property type="match status" value="1"/>
</dbReference>
<dbReference type="PANTHER" id="PTHR30273:SF2">
    <property type="entry name" value="PROTEIN FECR"/>
    <property type="match status" value="1"/>
</dbReference>
<feature type="domain" description="FecR protein" evidence="2">
    <location>
        <begin position="123"/>
        <end position="218"/>
    </location>
</feature>
<accession>A0A2S9J0M5</accession>
<feature type="domain" description="Protein FecR C-terminal" evidence="3">
    <location>
        <begin position="261"/>
        <end position="330"/>
    </location>
</feature>
<gene>
    <name evidence="4" type="ORF">C5745_16190</name>
</gene>
<dbReference type="Gene3D" id="3.55.50.30">
    <property type="match status" value="1"/>
</dbReference>
<dbReference type="InterPro" id="IPR006860">
    <property type="entry name" value="FecR"/>
</dbReference>
<evidence type="ECO:0000259" key="2">
    <source>
        <dbReference type="Pfam" id="PF04773"/>
    </source>
</evidence>
<organism evidence="4 5">
    <name type="scientific">Sphingobacterium haloxyli</name>
    <dbReference type="NCBI Taxonomy" id="2100533"/>
    <lineage>
        <taxon>Bacteria</taxon>
        <taxon>Pseudomonadati</taxon>
        <taxon>Bacteroidota</taxon>
        <taxon>Sphingobacteriia</taxon>
        <taxon>Sphingobacteriales</taxon>
        <taxon>Sphingobacteriaceae</taxon>
        <taxon>Sphingobacterium</taxon>
    </lineage>
</organism>
<protein>
    <submittedName>
        <fullName evidence="4">Anti-sigma factor</fullName>
    </submittedName>
</protein>
<dbReference type="InterPro" id="IPR012373">
    <property type="entry name" value="Ferrdict_sens_TM"/>
</dbReference>